<gene>
    <name evidence="1" type="ORF">FILTAD_01681</name>
</gene>
<evidence type="ECO:0000313" key="2">
    <source>
        <dbReference type="Proteomes" id="UP000270468"/>
    </source>
</evidence>
<proteinExistence type="predicted"/>
<dbReference type="PANTHER" id="PTHR42110">
    <property type="entry name" value="L-ASPARAGINASE, PUTATIVE (AFU_ORTHOLOGUE AFUA_3G11890)-RELATED"/>
    <property type="match status" value="1"/>
</dbReference>
<reference evidence="1 2" key="1">
    <citation type="submission" date="2018-11" db="EMBL/GenBank/DDBJ databases">
        <authorList>
            <person name="Criscuolo A."/>
        </authorList>
    </citation>
    <scope>NUCLEOTIDE SEQUENCE [LARGE SCALE GENOMIC DNA]</scope>
    <source>
        <strain evidence="1">ATB-66</strain>
    </source>
</reference>
<dbReference type="RefSeq" id="WP_124070078.1">
    <property type="nucleotide sequence ID" value="NZ_CBCRXF010000021.1"/>
</dbReference>
<organism evidence="1 2">
    <name type="scientific">Filibacter tadaridae</name>
    <dbReference type="NCBI Taxonomy" id="2483811"/>
    <lineage>
        <taxon>Bacteria</taxon>
        <taxon>Bacillati</taxon>
        <taxon>Bacillota</taxon>
        <taxon>Bacilli</taxon>
        <taxon>Bacillales</taxon>
        <taxon>Caryophanaceae</taxon>
        <taxon>Filibacter</taxon>
    </lineage>
</organism>
<dbReference type="Proteomes" id="UP000270468">
    <property type="component" value="Unassembled WGS sequence"/>
</dbReference>
<dbReference type="AlphaFoldDB" id="A0A3P5X0Y4"/>
<name>A0A3P5X0Y4_9BACL</name>
<dbReference type="EMBL" id="UXAV01000039">
    <property type="protein sequence ID" value="VDC27591.1"/>
    <property type="molecule type" value="Genomic_DNA"/>
</dbReference>
<sequence length="341" mass="37633">MKAERLVDVVRGGNVESEHWGHIAVVDSKGNLLYSKGNPDRVTYARSSMKPLQAIPIVETGAADHFEFDPADLSLSCASHNGEDQHTNRVKNILSRLDLTTDSLKCGTHPPRWKETYEALIKADKEITPEYNNCSGKHSGMLTTAKHMNESLEDYYKLDHPVQKRILEVISDISEIPADDIEIGIDGCGVPVHGIPLKNLALSFAKMADPVSFPTKRKNAIEKITSAMMAAPEMVGGTDRFCSDFMRIEDGRMFGKAGAEGVYCIGDLETGLGIAIKIEDGNGRGVYPAAVEVLKQLDLLNEEQCEQLHSYLYPDLKNARDEVIGQLRPNFKLENAYSILS</sequence>
<evidence type="ECO:0000313" key="1">
    <source>
        <dbReference type="EMBL" id="VDC27591.1"/>
    </source>
</evidence>
<dbReference type="OrthoDB" id="9770793at2"/>
<dbReference type="Pfam" id="PF06089">
    <property type="entry name" value="Asparaginase_II"/>
    <property type="match status" value="1"/>
</dbReference>
<keyword evidence="2" id="KW-1185">Reference proteome</keyword>
<protein>
    <submittedName>
        <fullName evidence="1">L-asparaginase II</fullName>
    </submittedName>
</protein>
<dbReference type="InterPro" id="IPR010349">
    <property type="entry name" value="Asparaginase_II"/>
</dbReference>
<dbReference type="PANTHER" id="PTHR42110:SF1">
    <property type="entry name" value="L-ASPARAGINASE, PUTATIVE (AFU_ORTHOLOGUE AFUA_3G11890)-RELATED"/>
    <property type="match status" value="1"/>
</dbReference>
<accession>A0A3P5X0Y4</accession>